<evidence type="ECO:0000256" key="4">
    <source>
        <dbReference type="ARBA" id="ARBA00022833"/>
    </source>
</evidence>
<dbReference type="InterPro" id="IPR051804">
    <property type="entry name" value="Carb_Metab_Reg_Kinase/Isom"/>
</dbReference>
<evidence type="ECO:0000313" key="9">
    <source>
        <dbReference type="Proteomes" id="UP001232973"/>
    </source>
</evidence>
<evidence type="ECO:0000256" key="6">
    <source>
        <dbReference type="ARBA" id="ARBA00038887"/>
    </source>
</evidence>
<dbReference type="RefSeq" id="WP_274454913.1">
    <property type="nucleotide sequence ID" value="NZ_CP067097.1"/>
</dbReference>
<evidence type="ECO:0000256" key="7">
    <source>
        <dbReference type="ARBA" id="ARBA00048451"/>
    </source>
</evidence>
<comment type="similarity">
    <text evidence="2">Belongs to the ROK (NagC/XylR) family.</text>
</comment>
<dbReference type="GO" id="GO:0008865">
    <property type="term" value="F:fructokinase activity"/>
    <property type="evidence" value="ECO:0007669"/>
    <property type="project" value="UniProtKB-EC"/>
</dbReference>
<dbReference type="Proteomes" id="UP001232973">
    <property type="component" value="Unassembled WGS sequence"/>
</dbReference>
<dbReference type="InterPro" id="IPR043129">
    <property type="entry name" value="ATPase_NBD"/>
</dbReference>
<evidence type="ECO:0000256" key="3">
    <source>
        <dbReference type="ARBA" id="ARBA00022723"/>
    </source>
</evidence>
<proteinExistence type="inferred from homology"/>
<accession>A0ABT9XHA3</accession>
<sequence length="292" mass="31006">MLIGGVEAGGTKVVCGIGNEHGELLEHKVIATSNPTETLNAVFSFFAEHPIAALGLGWFGPLDLNPERSSYGRLTSTPKLAWQGFPLLDTFQARFPVPVGLDTDVNAAVLGEARWGAAKGLHTVAYLTVGTGIGGGLLVEGRRVHGSMHPEVGHLLVRRHPDDPFAGHCPYHQDCLEGLAAGPALAARWGTPAEHLPDDHPAWRLEAYYLAQAVVNLMLTVSPQRIILGGGVMKHTALYTDIRRQVQTLLGGYLQHPGVSEAALDPFITAPGLGDFAGVRGALALALDALRH</sequence>
<keyword evidence="5" id="KW-0460">Magnesium</keyword>
<comment type="caution">
    <text evidence="8">The sequence shown here is derived from an EMBL/GenBank/DDBJ whole genome shotgun (WGS) entry which is preliminary data.</text>
</comment>
<dbReference type="PANTHER" id="PTHR42742">
    <property type="entry name" value="TRANSCRIPTIONAL REPRESSOR MPRA"/>
    <property type="match status" value="1"/>
</dbReference>
<dbReference type="SUPFAM" id="SSF53067">
    <property type="entry name" value="Actin-like ATPase domain"/>
    <property type="match status" value="1"/>
</dbReference>
<dbReference type="EMBL" id="JAUSTP010000004">
    <property type="protein sequence ID" value="MDQ0189121.1"/>
    <property type="molecule type" value="Genomic_DNA"/>
</dbReference>
<protein>
    <recommendedName>
        <fullName evidence="6">fructokinase</fullName>
        <ecNumber evidence="6">2.7.1.4</ecNumber>
    </recommendedName>
</protein>
<dbReference type="EC" id="2.7.1.4" evidence="6"/>
<reference evidence="8 9" key="1">
    <citation type="submission" date="2023-07" db="EMBL/GenBank/DDBJ databases">
        <title>Genomic Encyclopedia of Type Strains, Phase IV (KMG-IV): sequencing the most valuable type-strain genomes for metagenomic binning, comparative biology and taxonomic classification.</title>
        <authorList>
            <person name="Goeker M."/>
        </authorList>
    </citation>
    <scope>NUCLEOTIDE SEQUENCE [LARGE SCALE GENOMIC DNA]</scope>
    <source>
        <strain evidence="8 9">DSM 4006</strain>
    </source>
</reference>
<organism evidence="8 9">
    <name type="scientific">Alicyclobacillus cycloheptanicus</name>
    <dbReference type="NCBI Taxonomy" id="1457"/>
    <lineage>
        <taxon>Bacteria</taxon>
        <taxon>Bacillati</taxon>
        <taxon>Bacillota</taxon>
        <taxon>Bacilli</taxon>
        <taxon>Bacillales</taxon>
        <taxon>Alicyclobacillaceae</taxon>
        <taxon>Alicyclobacillus</taxon>
    </lineage>
</organism>
<dbReference type="InterPro" id="IPR000600">
    <property type="entry name" value="ROK"/>
</dbReference>
<dbReference type="InterPro" id="IPR049874">
    <property type="entry name" value="ROK_cs"/>
</dbReference>
<keyword evidence="8" id="KW-0808">Transferase</keyword>
<keyword evidence="9" id="KW-1185">Reference proteome</keyword>
<dbReference type="Gene3D" id="3.30.420.40">
    <property type="match status" value="2"/>
</dbReference>
<evidence type="ECO:0000256" key="1">
    <source>
        <dbReference type="ARBA" id="ARBA00001946"/>
    </source>
</evidence>
<keyword evidence="4" id="KW-0862">Zinc</keyword>
<evidence type="ECO:0000313" key="8">
    <source>
        <dbReference type="EMBL" id="MDQ0189121.1"/>
    </source>
</evidence>
<comment type="catalytic activity">
    <reaction evidence="7">
        <text>D-fructose + ATP = D-fructose 6-phosphate + ADP + H(+)</text>
        <dbReference type="Rhea" id="RHEA:16125"/>
        <dbReference type="ChEBI" id="CHEBI:15378"/>
        <dbReference type="ChEBI" id="CHEBI:30616"/>
        <dbReference type="ChEBI" id="CHEBI:37721"/>
        <dbReference type="ChEBI" id="CHEBI:61527"/>
        <dbReference type="ChEBI" id="CHEBI:456216"/>
        <dbReference type="EC" id="2.7.1.4"/>
    </reaction>
</comment>
<evidence type="ECO:0000256" key="2">
    <source>
        <dbReference type="ARBA" id="ARBA00006479"/>
    </source>
</evidence>
<evidence type="ECO:0000256" key="5">
    <source>
        <dbReference type="ARBA" id="ARBA00022842"/>
    </source>
</evidence>
<dbReference type="CDD" id="cd24067">
    <property type="entry name" value="ASKHA_NBD_ROK_BsFRK-like"/>
    <property type="match status" value="1"/>
</dbReference>
<dbReference type="PANTHER" id="PTHR42742:SF3">
    <property type="entry name" value="FRUCTOKINASE"/>
    <property type="match status" value="1"/>
</dbReference>
<dbReference type="PROSITE" id="PS01125">
    <property type="entry name" value="ROK"/>
    <property type="match status" value="1"/>
</dbReference>
<comment type="cofactor">
    <cofactor evidence="1">
        <name>Mg(2+)</name>
        <dbReference type="ChEBI" id="CHEBI:18420"/>
    </cofactor>
</comment>
<dbReference type="Pfam" id="PF00480">
    <property type="entry name" value="ROK"/>
    <property type="match status" value="1"/>
</dbReference>
<keyword evidence="3" id="KW-0479">Metal-binding</keyword>
<gene>
    <name evidence="8" type="ORF">J2S03_000937</name>
</gene>
<name>A0ABT9XHA3_9BACL</name>